<dbReference type="PANTHER" id="PTHR30258:SF2">
    <property type="entry name" value="COMG OPERON PROTEIN 1"/>
    <property type="match status" value="1"/>
</dbReference>
<sequence length="356" mass="40313">MDIEQKTRKIVERALQYGASDIHVVPDKLGGMLRFRVDGRLVDMETMPEIFMKRMISHLKFVSGMDIGERRRPQNQGLELIVNNQKVFMRLSTFPSSAMESLVIRLFPLESEKEILQLSLFPTQTKELLELMKVKQGLIILCGPTGAGKTTTLYSLLTKRVKESHENIITLEDPVEQKQTNFLQMEINEKAGITYASGLKSLLRHDPDLIMLGEIRDPETAKMAIRASLSGHLVVTTLHSSSTTGALKRLLDLGVSLTDLEETLHGIVAQRLVDLMCPYCGEECQIYCRKRRKRRRGAIYELLVDDELKTAMRILGTEGELTVPRLKLNSWLRKGISLGYLPAAEWTRRGKGGYET</sequence>
<keyword evidence="6" id="KW-1185">Reference proteome</keyword>
<dbReference type="InterPro" id="IPR001482">
    <property type="entry name" value="T2SS/T4SS_dom"/>
</dbReference>
<dbReference type="SUPFAM" id="SSF52540">
    <property type="entry name" value="P-loop containing nucleoside triphosphate hydrolases"/>
    <property type="match status" value="1"/>
</dbReference>
<keyword evidence="2" id="KW-0547">Nucleotide-binding</keyword>
<dbReference type="PROSITE" id="PS00662">
    <property type="entry name" value="T2SP_E"/>
    <property type="match status" value="1"/>
</dbReference>
<dbReference type="EMBL" id="PDOE01000001">
    <property type="protein sequence ID" value="RKL68743.1"/>
    <property type="molecule type" value="Genomic_DNA"/>
</dbReference>
<proteinExistence type="inferred from homology"/>
<accession>A0A3A9KGP2</accession>
<dbReference type="SMART" id="SM00382">
    <property type="entry name" value="AAA"/>
    <property type="match status" value="1"/>
</dbReference>
<reference evidence="5 6" key="1">
    <citation type="submission" date="2017-10" db="EMBL/GenBank/DDBJ databases">
        <title>Bacillus sp. nov., a halophilic bacterium isolated from a Keqin Lake.</title>
        <authorList>
            <person name="Wang H."/>
        </authorList>
    </citation>
    <scope>NUCLEOTIDE SEQUENCE [LARGE SCALE GENOMIC DNA]</scope>
    <source>
        <strain evidence="5 6">KCTC 13187</strain>
    </source>
</reference>
<dbReference type="CDD" id="cd01129">
    <property type="entry name" value="PulE-GspE-like"/>
    <property type="match status" value="1"/>
</dbReference>
<dbReference type="GO" id="GO:0005524">
    <property type="term" value="F:ATP binding"/>
    <property type="evidence" value="ECO:0007669"/>
    <property type="project" value="UniProtKB-KW"/>
</dbReference>
<dbReference type="AlphaFoldDB" id="A0A3A9KGP2"/>
<dbReference type="Pfam" id="PF00437">
    <property type="entry name" value="T2SSE"/>
    <property type="match status" value="1"/>
</dbReference>
<organism evidence="5 6">
    <name type="scientific">Salipaludibacillus neizhouensis</name>
    <dbReference type="NCBI Taxonomy" id="885475"/>
    <lineage>
        <taxon>Bacteria</taxon>
        <taxon>Bacillati</taxon>
        <taxon>Bacillota</taxon>
        <taxon>Bacilli</taxon>
        <taxon>Bacillales</taxon>
        <taxon>Bacillaceae</taxon>
    </lineage>
</organism>
<dbReference type="NCBIfam" id="NF041000">
    <property type="entry name" value="ATPase_ComGA"/>
    <property type="match status" value="1"/>
</dbReference>
<comment type="similarity">
    <text evidence="1">Belongs to the GSP E family.</text>
</comment>
<dbReference type="Proteomes" id="UP000281498">
    <property type="component" value="Unassembled WGS sequence"/>
</dbReference>
<name>A0A3A9KGP2_9BACI</name>
<protein>
    <submittedName>
        <fullName evidence="5">Type II secretion system protein E</fullName>
    </submittedName>
</protein>
<dbReference type="GO" id="GO:0016887">
    <property type="term" value="F:ATP hydrolysis activity"/>
    <property type="evidence" value="ECO:0007669"/>
    <property type="project" value="TreeGrafter"/>
</dbReference>
<dbReference type="InterPro" id="IPR027417">
    <property type="entry name" value="P-loop_NTPase"/>
</dbReference>
<evidence type="ECO:0000256" key="3">
    <source>
        <dbReference type="ARBA" id="ARBA00022840"/>
    </source>
</evidence>
<evidence type="ECO:0000313" key="5">
    <source>
        <dbReference type="EMBL" id="RKL68743.1"/>
    </source>
</evidence>
<dbReference type="GO" id="GO:0005886">
    <property type="term" value="C:plasma membrane"/>
    <property type="evidence" value="ECO:0007669"/>
    <property type="project" value="TreeGrafter"/>
</dbReference>
<evidence type="ECO:0000313" key="6">
    <source>
        <dbReference type="Proteomes" id="UP000281498"/>
    </source>
</evidence>
<keyword evidence="3" id="KW-0067">ATP-binding</keyword>
<evidence type="ECO:0000259" key="4">
    <source>
        <dbReference type="PROSITE" id="PS00662"/>
    </source>
</evidence>
<dbReference type="InterPro" id="IPR047667">
    <property type="entry name" value="ATPase_ComGA"/>
</dbReference>
<dbReference type="Gene3D" id="3.40.50.300">
    <property type="entry name" value="P-loop containing nucleotide triphosphate hydrolases"/>
    <property type="match status" value="1"/>
</dbReference>
<feature type="domain" description="Bacterial type II secretion system protein E" evidence="4">
    <location>
        <begin position="203"/>
        <end position="217"/>
    </location>
</feature>
<dbReference type="Gene3D" id="3.30.450.90">
    <property type="match status" value="1"/>
</dbReference>
<dbReference type="OrthoDB" id="9808272at2"/>
<dbReference type="InterPro" id="IPR003593">
    <property type="entry name" value="AAA+_ATPase"/>
</dbReference>
<dbReference type="RefSeq" id="WP_110936617.1">
    <property type="nucleotide sequence ID" value="NZ_KZ614146.1"/>
</dbReference>
<comment type="caution">
    <text evidence="5">The sequence shown here is derived from an EMBL/GenBank/DDBJ whole genome shotgun (WGS) entry which is preliminary data.</text>
</comment>
<dbReference type="PANTHER" id="PTHR30258">
    <property type="entry name" value="TYPE II SECRETION SYSTEM PROTEIN GSPE-RELATED"/>
    <property type="match status" value="1"/>
</dbReference>
<gene>
    <name evidence="5" type="ORF">CR203_01455</name>
</gene>
<evidence type="ECO:0000256" key="1">
    <source>
        <dbReference type="ARBA" id="ARBA00006611"/>
    </source>
</evidence>
<evidence type="ECO:0000256" key="2">
    <source>
        <dbReference type="ARBA" id="ARBA00022741"/>
    </source>
</evidence>